<protein>
    <submittedName>
        <fullName evidence="6">Mss4-like protein</fullName>
    </submittedName>
</protein>
<evidence type="ECO:0000256" key="4">
    <source>
        <dbReference type="ARBA" id="ARBA00023239"/>
    </source>
</evidence>
<evidence type="ECO:0000256" key="2">
    <source>
        <dbReference type="ARBA" id="ARBA00022723"/>
    </source>
</evidence>
<dbReference type="InterPro" id="IPR011057">
    <property type="entry name" value="Mss4-like_sf"/>
</dbReference>
<keyword evidence="2" id="KW-0479">Metal-binding</keyword>
<dbReference type="AlphaFoldDB" id="A0AA39UGJ7"/>
<evidence type="ECO:0000256" key="3">
    <source>
        <dbReference type="ARBA" id="ARBA00022833"/>
    </source>
</evidence>
<dbReference type="Gene3D" id="3.90.1590.10">
    <property type="entry name" value="glutathione-dependent formaldehyde- activating enzyme (gfa)"/>
    <property type="match status" value="1"/>
</dbReference>
<reference evidence="6" key="1">
    <citation type="submission" date="2023-06" db="EMBL/GenBank/DDBJ databases">
        <authorList>
            <consortium name="Lawrence Berkeley National Laboratory"/>
            <person name="Ahrendt S."/>
            <person name="Sahu N."/>
            <person name="Indic B."/>
            <person name="Wong-Bajracharya J."/>
            <person name="Merenyi Z."/>
            <person name="Ke H.-M."/>
            <person name="Monk M."/>
            <person name="Kocsube S."/>
            <person name="Drula E."/>
            <person name="Lipzen A."/>
            <person name="Balint B."/>
            <person name="Henrissat B."/>
            <person name="Andreopoulos B."/>
            <person name="Martin F.M."/>
            <person name="Harder C.B."/>
            <person name="Rigling D."/>
            <person name="Ford K.L."/>
            <person name="Foster G.D."/>
            <person name="Pangilinan J."/>
            <person name="Papanicolaou A."/>
            <person name="Barry K."/>
            <person name="LaButti K."/>
            <person name="Viragh M."/>
            <person name="Koriabine M."/>
            <person name="Yan M."/>
            <person name="Riley R."/>
            <person name="Champramary S."/>
            <person name="Plett K.L."/>
            <person name="Tsai I.J."/>
            <person name="Slot J."/>
            <person name="Sipos G."/>
            <person name="Plett J."/>
            <person name="Nagy L.G."/>
            <person name="Grigoriev I.V."/>
        </authorList>
    </citation>
    <scope>NUCLEOTIDE SEQUENCE</scope>
    <source>
        <strain evidence="6">ICMP 16352</strain>
    </source>
</reference>
<dbReference type="Pfam" id="PF04828">
    <property type="entry name" value="GFA"/>
    <property type="match status" value="1"/>
</dbReference>
<evidence type="ECO:0000256" key="1">
    <source>
        <dbReference type="ARBA" id="ARBA00005495"/>
    </source>
</evidence>
<dbReference type="EMBL" id="JAUEPR010000008">
    <property type="protein sequence ID" value="KAK0481559.1"/>
    <property type="molecule type" value="Genomic_DNA"/>
</dbReference>
<dbReference type="GO" id="GO:0016846">
    <property type="term" value="F:carbon-sulfur lyase activity"/>
    <property type="evidence" value="ECO:0007669"/>
    <property type="project" value="InterPro"/>
</dbReference>
<comment type="caution">
    <text evidence="6">The sequence shown here is derived from an EMBL/GenBank/DDBJ whole genome shotgun (WGS) entry which is preliminary data.</text>
</comment>
<evidence type="ECO:0000259" key="5">
    <source>
        <dbReference type="PROSITE" id="PS51891"/>
    </source>
</evidence>
<keyword evidence="7" id="KW-1185">Reference proteome</keyword>
<evidence type="ECO:0000313" key="7">
    <source>
        <dbReference type="Proteomes" id="UP001175227"/>
    </source>
</evidence>
<evidence type="ECO:0000313" key="6">
    <source>
        <dbReference type="EMBL" id="KAK0481559.1"/>
    </source>
</evidence>
<keyword evidence="3" id="KW-0862">Zinc</keyword>
<gene>
    <name evidence="6" type="ORF">IW261DRAFT_1397487</name>
</gene>
<dbReference type="GO" id="GO:0046872">
    <property type="term" value="F:metal ion binding"/>
    <property type="evidence" value="ECO:0007669"/>
    <property type="project" value="UniProtKB-KW"/>
</dbReference>
<dbReference type="SUPFAM" id="SSF51316">
    <property type="entry name" value="Mss4-like"/>
    <property type="match status" value="1"/>
</dbReference>
<dbReference type="PANTHER" id="PTHR33337">
    <property type="entry name" value="GFA DOMAIN-CONTAINING PROTEIN"/>
    <property type="match status" value="1"/>
</dbReference>
<organism evidence="6 7">
    <name type="scientific">Armillaria novae-zelandiae</name>
    <dbReference type="NCBI Taxonomy" id="153914"/>
    <lineage>
        <taxon>Eukaryota</taxon>
        <taxon>Fungi</taxon>
        <taxon>Dikarya</taxon>
        <taxon>Basidiomycota</taxon>
        <taxon>Agaricomycotina</taxon>
        <taxon>Agaricomycetes</taxon>
        <taxon>Agaricomycetidae</taxon>
        <taxon>Agaricales</taxon>
        <taxon>Marasmiineae</taxon>
        <taxon>Physalacriaceae</taxon>
        <taxon>Armillaria</taxon>
    </lineage>
</organism>
<keyword evidence="4" id="KW-0456">Lyase</keyword>
<proteinExistence type="inferred from homology"/>
<comment type="similarity">
    <text evidence="1">Belongs to the Gfa family.</text>
</comment>
<dbReference type="PROSITE" id="PS51891">
    <property type="entry name" value="CENP_V_GFA"/>
    <property type="match status" value="1"/>
</dbReference>
<feature type="domain" description="CENP-V/GFA" evidence="5">
    <location>
        <begin position="9"/>
        <end position="129"/>
    </location>
</feature>
<sequence>MSEDIPVETHGGCYCGKLRYAVKGLPLLSAYCHCTLCQRFNAAAFIHTIHFSSEAFSWTRFEEGKVHTFEVTDKPWKRRYRCANCGGAVASYNTKKDKWSVWGAQLDRDDKGKIKNWEQLKPTAHIFYETRMVDITDDLGKWTGYEGLSTRISM</sequence>
<dbReference type="InterPro" id="IPR006913">
    <property type="entry name" value="CENP-V/GFA"/>
</dbReference>
<dbReference type="Proteomes" id="UP001175227">
    <property type="component" value="Unassembled WGS sequence"/>
</dbReference>
<accession>A0AA39UGJ7</accession>
<dbReference type="PANTHER" id="PTHR33337:SF40">
    <property type="entry name" value="CENP-V_GFA DOMAIN-CONTAINING PROTEIN-RELATED"/>
    <property type="match status" value="1"/>
</dbReference>
<name>A0AA39UGJ7_9AGAR</name>